<name>A0A8S4E9Y0_PLUXY</name>
<evidence type="ECO:0000256" key="1">
    <source>
        <dbReference type="SAM" id="MobiDB-lite"/>
    </source>
</evidence>
<reference evidence="3" key="1">
    <citation type="submission" date="2020-11" db="EMBL/GenBank/DDBJ databases">
        <authorList>
            <person name="Whiteford S."/>
        </authorList>
    </citation>
    <scope>NUCLEOTIDE SEQUENCE</scope>
</reference>
<proteinExistence type="predicted"/>
<feature type="region of interest" description="Disordered" evidence="1">
    <location>
        <begin position="1"/>
        <end position="26"/>
    </location>
</feature>
<gene>
    <name evidence="3" type="ORF">PLXY2_LOCUS4895</name>
</gene>
<dbReference type="EMBL" id="CAJHNJ030000014">
    <property type="protein sequence ID" value="CAG9112501.1"/>
    <property type="molecule type" value="Genomic_DNA"/>
</dbReference>
<sequence length="306" mass="34981">MNPIRTPTKTSSTPDLSALTDHPGNTSLRVNKRLRLEENMDDEVDLKQELKAITSLLKQQSLRFDDFEKLAVDFTTIKSHLGDIQATNKLLLEDHRKLTSEMLDIKKRNDETNSRVSSIEAKLTDSSATVEELTQQLRIKDQQSRMNNLEISGVPQLKGENLQTILHNIAVKVGYTLRDTDIDFIHRVRRYASVNNNDPNKATSTLIPNIIVRFTQRQRRNEMLAAVRVRRGLTTADVGIDGASKPIFVNEHLTPHNKMLHGRARRLGKEIGYKYIYTRDCKIFLRKTDISKPFPILSEEDLAKIV</sequence>
<evidence type="ECO:0000313" key="4">
    <source>
        <dbReference type="Proteomes" id="UP000653454"/>
    </source>
</evidence>
<comment type="caution">
    <text evidence="3">The sequence shown here is derived from an EMBL/GenBank/DDBJ whole genome shotgun (WGS) entry which is preliminary data.</text>
</comment>
<feature type="compositionally biased region" description="Polar residues" evidence="1">
    <location>
        <begin position="1"/>
        <end position="15"/>
    </location>
</feature>
<dbReference type="PANTHER" id="PTHR11505">
    <property type="entry name" value="L1 TRANSPOSABLE ELEMENT-RELATED"/>
    <property type="match status" value="1"/>
</dbReference>
<evidence type="ECO:0000313" key="3">
    <source>
        <dbReference type="EMBL" id="CAG9112501.1"/>
    </source>
</evidence>
<accession>A0A8S4E9Y0</accession>
<keyword evidence="4" id="KW-1185">Reference proteome</keyword>
<evidence type="ECO:0000259" key="2">
    <source>
        <dbReference type="Pfam" id="PF25298"/>
    </source>
</evidence>
<protein>
    <submittedName>
        <fullName evidence="3">(diamondback moth) hypothetical protein</fullName>
    </submittedName>
</protein>
<feature type="domain" description="FP protein C-terminal" evidence="2">
    <location>
        <begin position="254"/>
        <end position="306"/>
    </location>
</feature>
<dbReference type="Proteomes" id="UP000653454">
    <property type="component" value="Unassembled WGS sequence"/>
</dbReference>
<dbReference type="Pfam" id="PF25298">
    <property type="entry name" value="Baculo_FP_2nd"/>
    <property type="match status" value="1"/>
</dbReference>
<organism evidence="3 4">
    <name type="scientific">Plutella xylostella</name>
    <name type="common">Diamondback moth</name>
    <name type="synonym">Plutella maculipennis</name>
    <dbReference type="NCBI Taxonomy" id="51655"/>
    <lineage>
        <taxon>Eukaryota</taxon>
        <taxon>Metazoa</taxon>
        <taxon>Ecdysozoa</taxon>
        <taxon>Arthropoda</taxon>
        <taxon>Hexapoda</taxon>
        <taxon>Insecta</taxon>
        <taxon>Pterygota</taxon>
        <taxon>Neoptera</taxon>
        <taxon>Endopterygota</taxon>
        <taxon>Lepidoptera</taxon>
        <taxon>Glossata</taxon>
        <taxon>Ditrysia</taxon>
        <taxon>Yponomeutoidea</taxon>
        <taxon>Plutellidae</taxon>
        <taxon>Plutella</taxon>
    </lineage>
</organism>
<dbReference type="InterPro" id="IPR004244">
    <property type="entry name" value="Transposase_22"/>
</dbReference>
<dbReference type="InterPro" id="IPR057251">
    <property type="entry name" value="FP_C"/>
</dbReference>
<dbReference type="AlphaFoldDB" id="A0A8S4E9Y0"/>